<dbReference type="SUPFAM" id="SSF50630">
    <property type="entry name" value="Acid proteases"/>
    <property type="match status" value="1"/>
</dbReference>
<evidence type="ECO:0000256" key="6">
    <source>
        <dbReference type="PIRSR" id="PIRSR601461-2"/>
    </source>
</evidence>
<keyword evidence="4 7" id="KW-0378">Hydrolase</keyword>
<dbReference type="Gene3D" id="2.40.70.10">
    <property type="entry name" value="Acid Proteases"/>
    <property type="match status" value="2"/>
</dbReference>
<evidence type="ECO:0000259" key="8">
    <source>
        <dbReference type="PROSITE" id="PS51767"/>
    </source>
</evidence>
<dbReference type="PANTHER" id="PTHR47966:SF51">
    <property type="entry name" value="BETA-SITE APP-CLEAVING ENZYME, ISOFORM A-RELATED"/>
    <property type="match status" value="1"/>
</dbReference>
<evidence type="ECO:0000313" key="9">
    <source>
        <dbReference type="EMBL" id="OLP90888.1"/>
    </source>
</evidence>
<dbReference type="OrthoDB" id="771136at2759"/>
<evidence type="ECO:0000256" key="5">
    <source>
        <dbReference type="PIRSR" id="PIRSR601461-1"/>
    </source>
</evidence>
<dbReference type="AlphaFoldDB" id="A0A1Q9D6W8"/>
<dbReference type="PANTHER" id="PTHR47966">
    <property type="entry name" value="BETA-SITE APP-CLEAVING ENZYME, ISOFORM A-RELATED"/>
    <property type="match status" value="1"/>
</dbReference>
<dbReference type="InterPro" id="IPR021109">
    <property type="entry name" value="Peptidase_aspartic_dom_sf"/>
</dbReference>
<name>A0A1Q9D6W8_SYMMI</name>
<keyword evidence="2 7" id="KW-0645">Protease</keyword>
<accession>A0A1Q9D6W8</accession>
<dbReference type="InterPro" id="IPR034164">
    <property type="entry name" value="Pepsin-like_dom"/>
</dbReference>
<dbReference type="Pfam" id="PF00026">
    <property type="entry name" value="Asp"/>
    <property type="match status" value="1"/>
</dbReference>
<sequence>MCWIGDIRRFGHESHWALGALAEGESLARQRHPNDVMQKKLLRHEAPPSREISGNVGTLRPHASALAEGAESEDPPHQDLKQLEGSEVRVDLLNNNSSQYYGDPLLQTVEEARLRASRRQLRYFQILMDSQIRLGDPAQRFTAVFDTGSGITWVPGSACKSDTCSEHHRFSVEGSKSFEELDPVRADGTIHYGTGQVEYVDGRDTLTFCDSHTDPGCHGVKAKRLKVPTQPFGMSTNQTDYPFRILPFDGILGLAPSASGGSVMHALKKTNALERNLFGVYLSEDTHRSGSISFGGIERAHIAPKSPLTWHKIQNDQEWTLAMKDILVDGKPLHICDDRPDGTCPAVVDTGSSLITGPTGEVEKLLSTVRLKDDCSNLAKLPTVSIRLADKDGVLTDYPLTPQEYTLKSLEEVPQTGNAEYLKEFPVLGGASDAVPQVRPRCDPGLGVMDVPGRKWVIGDTFLRQTAEMSSEGFKDANLDALAMAMANMVGSPGEVLPPPLPFSAEWPTDLNSPRLL</sequence>
<proteinExistence type="inferred from homology"/>
<evidence type="ECO:0000256" key="7">
    <source>
        <dbReference type="RuleBase" id="RU000454"/>
    </source>
</evidence>
<evidence type="ECO:0000256" key="1">
    <source>
        <dbReference type="ARBA" id="ARBA00007447"/>
    </source>
</evidence>
<reference evidence="9 10" key="1">
    <citation type="submission" date="2016-02" db="EMBL/GenBank/DDBJ databases">
        <title>Genome analysis of coral dinoflagellate symbionts highlights evolutionary adaptations to a symbiotic lifestyle.</title>
        <authorList>
            <person name="Aranda M."/>
            <person name="Li Y."/>
            <person name="Liew Y.J."/>
            <person name="Baumgarten S."/>
            <person name="Simakov O."/>
            <person name="Wilson M."/>
            <person name="Piel J."/>
            <person name="Ashoor H."/>
            <person name="Bougouffa S."/>
            <person name="Bajic V.B."/>
            <person name="Ryu T."/>
            <person name="Ravasi T."/>
            <person name="Bayer T."/>
            <person name="Micklem G."/>
            <person name="Kim H."/>
            <person name="Bhak J."/>
            <person name="Lajeunesse T.C."/>
            <person name="Voolstra C.R."/>
        </authorList>
    </citation>
    <scope>NUCLEOTIDE SEQUENCE [LARGE SCALE GENOMIC DNA]</scope>
    <source>
        <strain evidence="9 10">CCMP2467</strain>
    </source>
</reference>
<feature type="active site" evidence="5">
    <location>
        <position position="349"/>
    </location>
</feature>
<feature type="active site" evidence="5">
    <location>
        <position position="146"/>
    </location>
</feature>
<dbReference type="PROSITE" id="PS00141">
    <property type="entry name" value="ASP_PROTEASE"/>
    <property type="match status" value="1"/>
</dbReference>
<dbReference type="OMA" id="FGMAPDN"/>
<feature type="domain" description="Peptidase A1" evidence="8">
    <location>
        <begin position="128"/>
        <end position="483"/>
    </location>
</feature>
<feature type="disulfide bond" evidence="6">
    <location>
        <begin position="159"/>
        <end position="164"/>
    </location>
</feature>
<comment type="caution">
    <text evidence="9">The sequence shown here is derived from an EMBL/GenBank/DDBJ whole genome shotgun (WGS) entry which is preliminary data.</text>
</comment>
<dbReference type="CDD" id="cd05471">
    <property type="entry name" value="pepsin_like"/>
    <property type="match status" value="1"/>
</dbReference>
<dbReference type="InterPro" id="IPR033121">
    <property type="entry name" value="PEPTIDASE_A1"/>
</dbReference>
<dbReference type="Proteomes" id="UP000186817">
    <property type="component" value="Unassembled WGS sequence"/>
</dbReference>
<dbReference type="InterPro" id="IPR001969">
    <property type="entry name" value="Aspartic_peptidase_AS"/>
</dbReference>
<gene>
    <name evidence="9" type="primary">PGA</name>
    <name evidence="9" type="ORF">AK812_SmicGene27493</name>
</gene>
<dbReference type="InterPro" id="IPR001461">
    <property type="entry name" value="Aspartic_peptidase_A1"/>
</dbReference>
<protein>
    <submittedName>
        <fullName evidence="9">Pepsin A</fullName>
    </submittedName>
</protein>
<organism evidence="9 10">
    <name type="scientific">Symbiodinium microadriaticum</name>
    <name type="common">Dinoflagellate</name>
    <name type="synonym">Zooxanthella microadriatica</name>
    <dbReference type="NCBI Taxonomy" id="2951"/>
    <lineage>
        <taxon>Eukaryota</taxon>
        <taxon>Sar</taxon>
        <taxon>Alveolata</taxon>
        <taxon>Dinophyceae</taxon>
        <taxon>Suessiales</taxon>
        <taxon>Symbiodiniaceae</taxon>
        <taxon>Symbiodinium</taxon>
    </lineage>
</organism>
<dbReference type="PRINTS" id="PR00792">
    <property type="entry name" value="PEPSIN"/>
</dbReference>
<dbReference type="EMBL" id="LSRX01000690">
    <property type="protein sequence ID" value="OLP90888.1"/>
    <property type="molecule type" value="Genomic_DNA"/>
</dbReference>
<evidence type="ECO:0000256" key="2">
    <source>
        <dbReference type="ARBA" id="ARBA00022670"/>
    </source>
</evidence>
<dbReference type="PROSITE" id="PS51767">
    <property type="entry name" value="PEPTIDASE_A1"/>
    <property type="match status" value="1"/>
</dbReference>
<keyword evidence="3 7" id="KW-0064">Aspartyl protease</keyword>
<evidence type="ECO:0000256" key="3">
    <source>
        <dbReference type="ARBA" id="ARBA00022750"/>
    </source>
</evidence>
<dbReference type="GO" id="GO:0006508">
    <property type="term" value="P:proteolysis"/>
    <property type="evidence" value="ECO:0007669"/>
    <property type="project" value="UniProtKB-KW"/>
</dbReference>
<evidence type="ECO:0000313" key="10">
    <source>
        <dbReference type="Proteomes" id="UP000186817"/>
    </source>
</evidence>
<keyword evidence="6" id="KW-1015">Disulfide bond</keyword>
<keyword evidence="10" id="KW-1185">Reference proteome</keyword>
<evidence type="ECO:0000256" key="4">
    <source>
        <dbReference type="ARBA" id="ARBA00022801"/>
    </source>
</evidence>
<comment type="similarity">
    <text evidence="1 7">Belongs to the peptidase A1 family.</text>
</comment>
<dbReference type="GO" id="GO:0004190">
    <property type="term" value="F:aspartic-type endopeptidase activity"/>
    <property type="evidence" value="ECO:0007669"/>
    <property type="project" value="UniProtKB-KW"/>
</dbReference>